<dbReference type="KEGG" id="tcs:IMZ38_04085"/>
<evidence type="ECO:0000313" key="3">
    <source>
        <dbReference type="EMBL" id="QOR93840.1"/>
    </source>
</evidence>
<accession>A0A7M1UNN3</accession>
<feature type="domain" description="N-acetyltransferase" evidence="1">
    <location>
        <begin position="1"/>
        <end position="107"/>
    </location>
</feature>
<dbReference type="Gene3D" id="3.40.630.30">
    <property type="match status" value="1"/>
</dbReference>
<reference evidence="3 4" key="1">
    <citation type="submission" date="2020-10" db="EMBL/GenBank/DDBJ databases">
        <title>Complete genome sequence of Thermosphaera aggregans strain 3507.</title>
        <authorList>
            <person name="Zayulina K.S."/>
            <person name="Elcheninov A.G."/>
            <person name="Toshchakov S.V."/>
            <person name="Kublanov I.V."/>
            <person name="Kochetkova T.V."/>
        </authorList>
    </citation>
    <scope>NUCLEOTIDE SEQUENCE [LARGE SCALE GENOMIC DNA]</scope>
    <source>
        <strain evidence="3 4">3507</strain>
    </source>
</reference>
<evidence type="ECO:0000259" key="1">
    <source>
        <dbReference type="PROSITE" id="PS51186"/>
    </source>
</evidence>
<keyword evidence="3" id="KW-0808">Transferase</keyword>
<sequence>MEIEIGHTSSVIYARLKGSEEKAFLRYSVENNSMLLLETYTPPVFRGQGIAKRLVEYAIELARQRGLAIIPICSYTVYFFMKNREYRSILHPDYRDLSDEEWKKLFDEAFSREKSKPS</sequence>
<dbReference type="InterPro" id="IPR031165">
    <property type="entry name" value="GNAT_YJDJ"/>
</dbReference>
<dbReference type="InterPro" id="IPR045057">
    <property type="entry name" value="Gcn5-rel_NAT"/>
</dbReference>
<proteinExistence type="predicted"/>
<dbReference type="PANTHER" id="PTHR31435:SF9">
    <property type="entry name" value="PROTEIN NATD1"/>
    <property type="match status" value="1"/>
</dbReference>
<dbReference type="GO" id="GO:0016747">
    <property type="term" value="F:acyltransferase activity, transferring groups other than amino-acyl groups"/>
    <property type="evidence" value="ECO:0007669"/>
    <property type="project" value="InterPro"/>
</dbReference>
<evidence type="ECO:0000313" key="4">
    <source>
        <dbReference type="Proteomes" id="UP000593766"/>
    </source>
</evidence>
<dbReference type="PROSITE" id="PS51729">
    <property type="entry name" value="GNAT_YJDJ"/>
    <property type="match status" value="1"/>
</dbReference>
<dbReference type="RefSeq" id="WP_193435647.1">
    <property type="nucleotide sequence ID" value="NZ_CP063144.1"/>
</dbReference>
<name>A0A7M1UNN3_9CREN</name>
<evidence type="ECO:0000259" key="2">
    <source>
        <dbReference type="PROSITE" id="PS51729"/>
    </source>
</evidence>
<protein>
    <submittedName>
        <fullName evidence="3">N-acetyltransferase</fullName>
    </submittedName>
</protein>
<dbReference type="GeneID" id="59454569"/>
<dbReference type="InterPro" id="IPR016181">
    <property type="entry name" value="Acyl_CoA_acyltransferase"/>
</dbReference>
<keyword evidence="4" id="KW-1185">Reference proteome</keyword>
<dbReference type="OrthoDB" id="18697at2157"/>
<dbReference type="Proteomes" id="UP000593766">
    <property type="component" value="Chromosome"/>
</dbReference>
<dbReference type="PANTHER" id="PTHR31435">
    <property type="entry name" value="PROTEIN NATD1"/>
    <property type="match status" value="1"/>
</dbReference>
<feature type="domain" description="N-acetyltransferase" evidence="2">
    <location>
        <begin position="4"/>
        <end position="91"/>
    </location>
</feature>
<dbReference type="AlphaFoldDB" id="A0A7M1UNN3"/>
<dbReference type="CDD" id="cd04301">
    <property type="entry name" value="NAT_SF"/>
    <property type="match status" value="1"/>
</dbReference>
<dbReference type="PROSITE" id="PS51186">
    <property type="entry name" value="GNAT"/>
    <property type="match status" value="1"/>
</dbReference>
<dbReference type="SUPFAM" id="SSF55729">
    <property type="entry name" value="Acyl-CoA N-acyltransferases (Nat)"/>
    <property type="match status" value="1"/>
</dbReference>
<dbReference type="InterPro" id="IPR000182">
    <property type="entry name" value="GNAT_dom"/>
</dbReference>
<dbReference type="EMBL" id="CP063144">
    <property type="protein sequence ID" value="QOR93840.1"/>
    <property type="molecule type" value="Genomic_DNA"/>
</dbReference>
<dbReference type="Pfam" id="PF14542">
    <property type="entry name" value="Acetyltransf_CG"/>
    <property type="match status" value="1"/>
</dbReference>
<gene>
    <name evidence="3" type="ORF">IMZ38_04085</name>
</gene>
<organism evidence="3 4">
    <name type="scientific">Thermosphaera chiliense</name>
    <dbReference type="NCBI Taxonomy" id="3402707"/>
    <lineage>
        <taxon>Archaea</taxon>
        <taxon>Thermoproteota</taxon>
        <taxon>Thermoprotei</taxon>
        <taxon>Desulfurococcales</taxon>
        <taxon>Desulfurococcaceae</taxon>
        <taxon>Thermosphaera</taxon>
    </lineage>
</organism>